<dbReference type="Pfam" id="PF12762">
    <property type="entry name" value="DDE_Tnp_IS1595"/>
    <property type="match status" value="1"/>
</dbReference>
<dbReference type="Proteomes" id="UP000239872">
    <property type="component" value="Unassembled WGS sequence"/>
</dbReference>
<feature type="domain" description="ISXO2-like transposase" evidence="2">
    <location>
        <begin position="128"/>
        <end position="276"/>
    </location>
</feature>
<proteinExistence type="predicted"/>
<feature type="region of interest" description="Disordered" evidence="1">
    <location>
        <begin position="144"/>
        <end position="163"/>
    </location>
</feature>
<sequence>MLGQFKTLPQLLDYFRDELVCKDYLATHRWNGNTTCPFCGHDHIYITNRGYKCASKACHKKFSVTVGTIFENTKLPLRTWYAAIYLVTSHKKGISSLQLARDLGVDKKNAWFLLHRIRETFFDETPKLLTDVVSVDETFVGGKNKNRHADKKKENSQGGHSDDKTIVMGAMQIGGIVVTQIVPDRTADTLLPILDKVIVKGSMVVTDEHTGYFRVCDNFFHIAVNHKQGMYTKNAFSTNNIEGFWSLFKRGYIGIYHWMSPIHLDRYLKEFSYRYNSRTIADMNRFSDTVTRSNGKRLTWNRLTRKDVAAI</sequence>
<feature type="compositionally biased region" description="Basic and acidic residues" evidence="1">
    <location>
        <begin position="151"/>
        <end position="163"/>
    </location>
</feature>
<dbReference type="InterPro" id="IPR053164">
    <property type="entry name" value="IS1016-like_transposase"/>
</dbReference>
<accession>A0A2S7SV23</accession>
<gene>
    <name evidence="3" type="ORF">CJD36_010905</name>
</gene>
<dbReference type="Pfam" id="PF12760">
    <property type="entry name" value="Zn_ribbon_IS1595"/>
    <property type="match status" value="1"/>
</dbReference>
<organism evidence="3 4">
    <name type="scientific">Flavipsychrobacter stenotrophus</name>
    <dbReference type="NCBI Taxonomy" id="2077091"/>
    <lineage>
        <taxon>Bacteria</taxon>
        <taxon>Pseudomonadati</taxon>
        <taxon>Bacteroidota</taxon>
        <taxon>Chitinophagia</taxon>
        <taxon>Chitinophagales</taxon>
        <taxon>Chitinophagaceae</taxon>
        <taxon>Flavipsychrobacter</taxon>
    </lineage>
</organism>
<comment type="caution">
    <text evidence="3">The sequence shown here is derived from an EMBL/GenBank/DDBJ whole genome shotgun (WGS) entry which is preliminary data.</text>
</comment>
<dbReference type="PANTHER" id="PTHR47163:SF2">
    <property type="entry name" value="SI:DKEY-17M8.2"/>
    <property type="match status" value="1"/>
</dbReference>
<dbReference type="InterPro" id="IPR024445">
    <property type="entry name" value="Tnp_ISXO2-like"/>
</dbReference>
<dbReference type="SMART" id="SM01126">
    <property type="entry name" value="DDE_Tnp_IS1595"/>
    <property type="match status" value="1"/>
</dbReference>
<name>A0A2S7SV23_9BACT</name>
<evidence type="ECO:0000313" key="3">
    <source>
        <dbReference type="EMBL" id="PQJ10477.1"/>
    </source>
</evidence>
<protein>
    <recommendedName>
        <fullName evidence="2">ISXO2-like transposase domain-containing protein</fullName>
    </recommendedName>
</protein>
<keyword evidence="4" id="KW-1185">Reference proteome</keyword>
<reference evidence="3 4" key="1">
    <citation type="submission" date="2018-01" db="EMBL/GenBank/DDBJ databases">
        <title>A novel member of the phylum Bacteroidetes isolated from glacier ice.</title>
        <authorList>
            <person name="Liu Q."/>
            <person name="Xin Y.-H."/>
        </authorList>
    </citation>
    <scope>NUCLEOTIDE SEQUENCE [LARGE SCALE GENOMIC DNA]</scope>
    <source>
        <strain evidence="3 4">RB1R16</strain>
    </source>
</reference>
<evidence type="ECO:0000313" key="4">
    <source>
        <dbReference type="Proteomes" id="UP000239872"/>
    </source>
</evidence>
<dbReference type="EMBL" id="PPSL01000003">
    <property type="protein sequence ID" value="PQJ10477.1"/>
    <property type="molecule type" value="Genomic_DNA"/>
</dbReference>
<dbReference type="NCBIfam" id="NF033547">
    <property type="entry name" value="transpos_IS1595"/>
    <property type="match status" value="1"/>
</dbReference>
<dbReference type="InterPro" id="IPR024442">
    <property type="entry name" value="Transposase_Zn_ribbon"/>
</dbReference>
<evidence type="ECO:0000259" key="2">
    <source>
        <dbReference type="SMART" id="SM01126"/>
    </source>
</evidence>
<dbReference type="AlphaFoldDB" id="A0A2S7SV23"/>
<dbReference type="PANTHER" id="PTHR47163">
    <property type="entry name" value="DDE_TNP_IS1595 DOMAIN-CONTAINING PROTEIN"/>
    <property type="match status" value="1"/>
</dbReference>
<evidence type="ECO:0000256" key="1">
    <source>
        <dbReference type="SAM" id="MobiDB-lite"/>
    </source>
</evidence>